<dbReference type="InterPro" id="IPR010982">
    <property type="entry name" value="Lambda_DNA-bd_dom_sf"/>
</dbReference>
<reference evidence="8" key="1">
    <citation type="journal article" date="2021" name="Front. Microbiol.">
        <title>Comprehensive Comparative Genomics and Phenotyping of Methylobacterium Species.</title>
        <authorList>
            <person name="Alessa O."/>
            <person name="Ogura Y."/>
            <person name="Fujitani Y."/>
            <person name="Takami H."/>
            <person name="Hayashi T."/>
            <person name="Sahin N."/>
            <person name="Tani A."/>
        </authorList>
    </citation>
    <scope>NUCLEOTIDE SEQUENCE</scope>
    <source>
        <strain evidence="8">DSM 17168</strain>
    </source>
</reference>
<sequence>MPLQGEEPGLFLRLLEGVGLTGTWGWTFATNELVWSPGYFRLLGLDPSTTRASYDLYLSLVHPDDRHEIETSAQVMQEGSLRDRTVRVIRPDGSMRILLGRSEIFVSDDGRPRAAAGIVLDVTDREQLARSVRAEEQRKRALIDHIRTLSAASVAGPDADGEAALVTMRSSPEAVLEEVMRVFAPRPAGQEAEDAPMTGFGAALERRLDGYFTAARDEPASPRTGAVAPSPRRDLGACIEGHHLRAARALLDWSMADLAKASGLSLSTVRRLDEGIEGPASRSRRAAIAALQEAGIVFSLLDSTIVVGRA</sequence>
<comment type="catalytic activity">
    <reaction evidence="1">
        <text>ATP + protein L-histidine = ADP + protein N-phospho-L-histidine.</text>
        <dbReference type="EC" id="2.7.13.3"/>
    </reaction>
</comment>
<keyword evidence="4" id="KW-0808">Transferase</keyword>
<dbReference type="NCBIfam" id="TIGR00229">
    <property type="entry name" value="sensory_box"/>
    <property type="match status" value="1"/>
</dbReference>
<comment type="caution">
    <text evidence="8">The sequence shown here is derived from an EMBL/GenBank/DDBJ whole genome shotgun (WGS) entry which is preliminary data.</text>
</comment>
<dbReference type="Proteomes" id="UP001055153">
    <property type="component" value="Unassembled WGS sequence"/>
</dbReference>
<evidence type="ECO:0000259" key="6">
    <source>
        <dbReference type="PROSITE" id="PS50113"/>
    </source>
</evidence>
<feature type="domain" description="PAC" evidence="6">
    <location>
        <begin position="82"/>
        <end position="134"/>
    </location>
</feature>
<dbReference type="CDD" id="cd00093">
    <property type="entry name" value="HTH_XRE"/>
    <property type="match status" value="1"/>
</dbReference>
<proteinExistence type="predicted"/>
<dbReference type="SUPFAM" id="SSF55785">
    <property type="entry name" value="PYP-like sensor domain (PAS domain)"/>
    <property type="match status" value="1"/>
</dbReference>
<evidence type="ECO:0000256" key="5">
    <source>
        <dbReference type="ARBA" id="ARBA00022777"/>
    </source>
</evidence>
<dbReference type="Gene3D" id="1.10.260.40">
    <property type="entry name" value="lambda repressor-like DNA-binding domains"/>
    <property type="match status" value="1"/>
</dbReference>
<dbReference type="Gene3D" id="3.30.450.20">
    <property type="entry name" value="PAS domain"/>
    <property type="match status" value="1"/>
</dbReference>
<dbReference type="InterPro" id="IPR052162">
    <property type="entry name" value="Sensor_kinase/Photoreceptor"/>
</dbReference>
<reference evidence="8" key="2">
    <citation type="submission" date="2021-08" db="EMBL/GenBank/DDBJ databases">
        <authorList>
            <person name="Tani A."/>
            <person name="Ola A."/>
            <person name="Ogura Y."/>
            <person name="Katsura K."/>
            <person name="Hayashi T."/>
        </authorList>
    </citation>
    <scope>NUCLEOTIDE SEQUENCE</scope>
    <source>
        <strain evidence="8">DSM 17168</strain>
    </source>
</reference>
<name>A0ABQ4SFL9_9HYPH</name>
<accession>A0ABQ4SFL9</accession>
<dbReference type="EC" id="2.7.13.3" evidence="2"/>
<evidence type="ECO:0000256" key="4">
    <source>
        <dbReference type="ARBA" id="ARBA00022679"/>
    </source>
</evidence>
<gene>
    <name evidence="8" type="ORF">GMJLKIPL_3966</name>
</gene>
<dbReference type="SUPFAM" id="SSF47413">
    <property type="entry name" value="lambda repressor-like DNA-binding domains"/>
    <property type="match status" value="1"/>
</dbReference>
<dbReference type="PANTHER" id="PTHR43304:SF1">
    <property type="entry name" value="PAC DOMAIN-CONTAINING PROTEIN"/>
    <property type="match status" value="1"/>
</dbReference>
<organism evidence="8 9">
    <name type="scientific">Methylobacterium isbiliense</name>
    <dbReference type="NCBI Taxonomy" id="315478"/>
    <lineage>
        <taxon>Bacteria</taxon>
        <taxon>Pseudomonadati</taxon>
        <taxon>Pseudomonadota</taxon>
        <taxon>Alphaproteobacteria</taxon>
        <taxon>Hyphomicrobiales</taxon>
        <taxon>Methylobacteriaceae</taxon>
        <taxon>Methylobacterium</taxon>
    </lineage>
</organism>
<dbReference type="InterPro" id="IPR001387">
    <property type="entry name" value="Cro/C1-type_HTH"/>
</dbReference>
<evidence type="ECO:0000313" key="9">
    <source>
        <dbReference type="Proteomes" id="UP001055153"/>
    </source>
</evidence>
<keyword evidence="3" id="KW-0597">Phosphoprotein</keyword>
<keyword evidence="5" id="KW-0418">Kinase</keyword>
<dbReference type="PROSITE" id="PS50113">
    <property type="entry name" value="PAC"/>
    <property type="match status" value="1"/>
</dbReference>
<dbReference type="CDD" id="cd00130">
    <property type="entry name" value="PAS"/>
    <property type="match status" value="1"/>
</dbReference>
<dbReference type="PROSITE" id="PS50943">
    <property type="entry name" value="HTH_CROC1"/>
    <property type="match status" value="1"/>
</dbReference>
<evidence type="ECO:0000313" key="8">
    <source>
        <dbReference type="EMBL" id="GJE02022.1"/>
    </source>
</evidence>
<dbReference type="InterPro" id="IPR001610">
    <property type="entry name" value="PAC"/>
</dbReference>
<evidence type="ECO:0000259" key="7">
    <source>
        <dbReference type="PROSITE" id="PS50943"/>
    </source>
</evidence>
<evidence type="ECO:0000256" key="3">
    <source>
        <dbReference type="ARBA" id="ARBA00022553"/>
    </source>
</evidence>
<evidence type="ECO:0000256" key="2">
    <source>
        <dbReference type="ARBA" id="ARBA00012438"/>
    </source>
</evidence>
<feature type="domain" description="HTH cro/C1-type" evidence="7">
    <location>
        <begin position="244"/>
        <end position="272"/>
    </location>
</feature>
<dbReference type="InterPro" id="IPR035965">
    <property type="entry name" value="PAS-like_dom_sf"/>
</dbReference>
<dbReference type="SMART" id="SM00086">
    <property type="entry name" value="PAC"/>
    <property type="match status" value="1"/>
</dbReference>
<protein>
    <recommendedName>
        <fullName evidence="2">histidine kinase</fullName>
        <ecNumber evidence="2">2.7.13.3</ecNumber>
    </recommendedName>
</protein>
<dbReference type="InterPro" id="IPR000014">
    <property type="entry name" value="PAS"/>
</dbReference>
<keyword evidence="9" id="KW-1185">Reference proteome</keyword>
<dbReference type="EMBL" id="BPQQ01000045">
    <property type="protein sequence ID" value="GJE02022.1"/>
    <property type="molecule type" value="Genomic_DNA"/>
</dbReference>
<dbReference type="InterPro" id="IPR013655">
    <property type="entry name" value="PAS_fold_3"/>
</dbReference>
<dbReference type="Gene3D" id="2.10.70.100">
    <property type="match status" value="1"/>
</dbReference>
<dbReference type="InterPro" id="IPR000700">
    <property type="entry name" value="PAS-assoc_C"/>
</dbReference>
<dbReference type="PANTHER" id="PTHR43304">
    <property type="entry name" value="PHYTOCHROME-LIKE PROTEIN CPH1"/>
    <property type="match status" value="1"/>
</dbReference>
<dbReference type="Pfam" id="PF08447">
    <property type="entry name" value="PAS_3"/>
    <property type="match status" value="1"/>
</dbReference>
<evidence type="ECO:0000256" key="1">
    <source>
        <dbReference type="ARBA" id="ARBA00000085"/>
    </source>
</evidence>